<dbReference type="EnsemblMetazoa" id="Aqu2.1.21056_001">
    <property type="protein sequence ID" value="Aqu2.1.21056_001"/>
    <property type="gene ID" value="Aqu2.1.21056"/>
</dbReference>
<dbReference type="Gene3D" id="3.40.50.300">
    <property type="entry name" value="P-loop containing nucleotide triphosphate hydrolases"/>
    <property type="match status" value="1"/>
</dbReference>
<accession>A0A1X7TZW1</accession>
<dbReference type="Pfam" id="PF05729">
    <property type="entry name" value="NACHT"/>
    <property type="match status" value="1"/>
</dbReference>
<proteinExistence type="predicted"/>
<dbReference type="AlphaFoldDB" id="A0A1X7TZW1"/>
<dbReference type="PANTHER" id="PTHR46844">
    <property type="entry name" value="SLR5058 PROTEIN"/>
    <property type="match status" value="1"/>
</dbReference>
<dbReference type="OrthoDB" id="120976at2759"/>
<dbReference type="eggNOG" id="ENOG502QTJW">
    <property type="taxonomic scope" value="Eukaryota"/>
</dbReference>
<dbReference type="SUPFAM" id="SSF52540">
    <property type="entry name" value="P-loop containing nucleoside triphosphate hydrolases"/>
    <property type="match status" value="1"/>
</dbReference>
<evidence type="ECO:0000313" key="2">
    <source>
        <dbReference type="EnsemblMetazoa" id="Aqu2.1.21056_001"/>
    </source>
</evidence>
<dbReference type="InParanoid" id="A0A1X7TZW1"/>
<dbReference type="InterPro" id="IPR007111">
    <property type="entry name" value="NACHT_NTPase"/>
</dbReference>
<name>A0A1X7TZW1_AMPQE</name>
<feature type="domain" description="NACHT" evidence="1">
    <location>
        <begin position="95"/>
        <end position="215"/>
    </location>
</feature>
<sequence length="1093" mass="125369">MTPTTLLPESVRVYADILRKVYLEQPIVAEDWPRRVGPDYFGRLALVKKEKFSLQTRDKKSSSWFLLRGEVDEIPNLPGYNEITIDDVLLPDCTNTVVIDGPPGIGKTTLCRKMLNMWSKGLLSQLQYDLVLHCPLRDSSIAQATTLADLFEYEHNDVEEVTQWIKKMDGKGLLIIFDGWDELSDELRKTSIPAKIIRKKLLRDCSVIVTSRSYASHSLMSIDNNRHIQVIGFSKNEIFTVIIQTLQRNQDLAKELIDSVHRLPHDDVLLESTHNEEGSKLAVKLINELKFRSDVLSLCYVPLVCSMVIFVYHVSIHENNKPSIPETLTKLYEEFILHTIKRHIKRNSEISPFNIGSLLSLPEEFSTHFEKLCQFAYTNLDNKKMTFNGSELCKWEHEAVKENLGLMTVHIEFYKETYQFLHLSIQEFLAAWWIAHNENAEDIFKNKFDDGHFQMCLRFLAGLTELRGNSYKEVFDTKLDITSKWKRFALVKSQFSFFYNPSQDIKSEKFICDEILSVDADNISVLLLHLLYESKNIELCKIVTESINRSMCMFEVGSTLFDVKCFFDFLHNADITWERITLGYIFGYAFFGFYEGFEKRGAKTFCKEVGLLTRYLTRLEIDLIPGLFSPYNVQAFYLVLWEGSYVPSFALLRMLSIPQLKILHLTMYQPAIEETASSEHCILAIATKSSLQELKITYKGYYDVATTIVSIIKGVTRSKSLRSFTLEVDCPHPNSSTAQQIGSALEKLFTENGKLQAISLDIPNYCLCSSLNIVNINPPLTALEIGRLNTKLLTILEHAKGLLCLVLPYPEKFKLTEPLPCPDLQQLFTSHPNLQQLTIPLDTAQSATKLFTTLTSNTTMKGLNIQIEDEIVFSNSMHSLQDMLKLNCTLQFFEIVTPSCLTNDAPDIPIPPSFIFFLTAGLRENCSLQQLGIPIKLPINKQTERLFEVIAKKLNLTELQFYFLPEESCINCSVENKKKIMSPLFYEQALPAISKILMSHKAIKLMRIECEYLNDSAKPNWDEPAKQFCEAVFLHSSLEYIEIVGFYPPTSRGKMLLQNHLEECKGNFYKQRREQKLGSIPVVNMAKKNLYFM</sequence>
<dbReference type="InterPro" id="IPR027417">
    <property type="entry name" value="P-loop_NTPase"/>
</dbReference>
<organism evidence="2">
    <name type="scientific">Amphimedon queenslandica</name>
    <name type="common">Sponge</name>
    <dbReference type="NCBI Taxonomy" id="400682"/>
    <lineage>
        <taxon>Eukaryota</taxon>
        <taxon>Metazoa</taxon>
        <taxon>Porifera</taxon>
        <taxon>Demospongiae</taxon>
        <taxon>Heteroscleromorpha</taxon>
        <taxon>Haplosclerida</taxon>
        <taxon>Niphatidae</taxon>
        <taxon>Amphimedon</taxon>
    </lineage>
</organism>
<dbReference type="PROSITE" id="PS50837">
    <property type="entry name" value="NACHT"/>
    <property type="match status" value="1"/>
</dbReference>
<protein>
    <recommendedName>
        <fullName evidence="1">NACHT domain-containing protein</fullName>
    </recommendedName>
</protein>
<evidence type="ECO:0000259" key="1">
    <source>
        <dbReference type="PROSITE" id="PS50837"/>
    </source>
</evidence>
<dbReference type="PANTHER" id="PTHR46844:SF1">
    <property type="entry name" value="SLR5058 PROTEIN"/>
    <property type="match status" value="1"/>
</dbReference>
<reference evidence="2" key="1">
    <citation type="submission" date="2017-05" db="UniProtKB">
        <authorList>
            <consortium name="EnsemblMetazoa"/>
        </authorList>
    </citation>
    <scope>IDENTIFICATION</scope>
</reference>